<keyword evidence="2" id="KW-1185">Reference proteome</keyword>
<dbReference type="Proteomes" id="UP000324222">
    <property type="component" value="Unassembled WGS sequence"/>
</dbReference>
<reference evidence="1 2" key="1">
    <citation type="submission" date="2019-05" db="EMBL/GenBank/DDBJ databases">
        <title>Another draft genome of Portunus trituberculatus and its Hox gene families provides insights of decapod evolution.</title>
        <authorList>
            <person name="Jeong J.-H."/>
            <person name="Song I."/>
            <person name="Kim S."/>
            <person name="Choi T."/>
            <person name="Kim D."/>
            <person name="Ryu S."/>
            <person name="Kim W."/>
        </authorList>
    </citation>
    <scope>NUCLEOTIDE SEQUENCE [LARGE SCALE GENOMIC DNA]</scope>
    <source>
        <tissue evidence="1">Muscle</tissue>
    </source>
</reference>
<dbReference type="AlphaFoldDB" id="A0A5B7DU88"/>
<sequence length="86" mass="10132">MFVTLENSTEMRGWVDLHLYFMESLEWGDGTHINYNFTIDLSYQGLSNFDEIVFYFAHNDVITVPRHTNIALEVICQANPLEDQDW</sequence>
<accession>A0A5B7DU88</accession>
<gene>
    <name evidence="1" type="ORF">E2C01_017705</name>
</gene>
<protein>
    <submittedName>
        <fullName evidence="1">Uncharacterized protein</fullName>
    </submittedName>
</protein>
<name>A0A5B7DU88_PORTR</name>
<proteinExistence type="predicted"/>
<organism evidence="1 2">
    <name type="scientific">Portunus trituberculatus</name>
    <name type="common">Swimming crab</name>
    <name type="synonym">Neptunus trituberculatus</name>
    <dbReference type="NCBI Taxonomy" id="210409"/>
    <lineage>
        <taxon>Eukaryota</taxon>
        <taxon>Metazoa</taxon>
        <taxon>Ecdysozoa</taxon>
        <taxon>Arthropoda</taxon>
        <taxon>Crustacea</taxon>
        <taxon>Multicrustacea</taxon>
        <taxon>Malacostraca</taxon>
        <taxon>Eumalacostraca</taxon>
        <taxon>Eucarida</taxon>
        <taxon>Decapoda</taxon>
        <taxon>Pleocyemata</taxon>
        <taxon>Brachyura</taxon>
        <taxon>Eubrachyura</taxon>
        <taxon>Portunoidea</taxon>
        <taxon>Portunidae</taxon>
        <taxon>Portuninae</taxon>
        <taxon>Portunus</taxon>
    </lineage>
</organism>
<comment type="caution">
    <text evidence="1">The sequence shown here is derived from an EMBL/GenBank/DDBJ whole genome shotgun (WGS) entry which is preliminary data.</text>
</comment>
<evidence type="ECO:0000313" key="1">
    <source>
        <dbReference type="EMBL" id="MPC24617.1"/>
    </source>
</evidence>
<evidence type="ECO:0000313" key="2">
    <source>
        <dbReference type="Proteomes" id="UP000324222"/>
    </source>
</evidence>
<dbReference type="EMBL" id="VSRR010001352">
    <property type="protein sequence ID" value="MPC24617.1"/>
    <property type="molecule type" value="Genomic_DNA"/>
</dbReference>